<accession>A0A7W7S8B1</accession>
<dbReference type="CDD" id="cd05403">
    <property type="entry name" value="NT_KNTase_like"/>
    <property type="match status" value="1"/>
</dbReference>
<dbReference type="RefSeq" id="WP_184911832.1">
    <property type="nucleotide sequence ID" value="NZ_JACHJR010000001.1"/>
</dbReference>
<dbReference type="InterPro" id="IPR043519">
    <property type="entry name" value="NT_sf"/>
</dbReference>
<dbReference type="Pfam" id="PF01909">
    <property type="entry name" value="NTP_transf_2"/>
    <property type="match status" value="1"/>
</dbReference>
<comment type="caution">
    <text evidence="2">The sequence shown here is derived from an EMBL/GenBank/DDBJ whole genome shotgun (WGS) entry which is preliminary data.</text>
</comment>
<gene>
    <name evidence="2" type="ORF">F4556_000932</name>
</gene>
<protein>
    <recommendedName>
        <fullName evidence="1">Polymerase nucleotidyl transferase domain-containing protein</fullName>
    </recommendedName>
</protein>
<organism evidence="2 3">
    <name type="scientific">Kitasatospora gansuensis</name>
    <dbReference type="NCBI Taxonomy" id="258050"/>
    <lineage>
        <taxon>Bacteria</taxon>
        <taxon>Bacillati</taxon>
        <taxon>Actinomycetota</taxon>
        <taxon>Actinomycetes</taxon>
        <taxon>Kitasatosporales</taxon>
        <taxon>Streptomycetaceae</taxon>
        <taxon>Kitasatospora</taxon>
    </lineage>
</organism>
<evidence type="ECO:0000313" key="3">
    <source>
        <dbReference type="Proteomes" id="UP000573327"/>
    </source>
</evidence>
<feature type="domain" description="Polymerase nucleotidyl transferase" evidence="1">
    <location>
        <begin position="9"/>
        <end position="54"/>
    </location>
</feature>
<name>A0A7W7S8B1_9ACTN</name>
<keyword evidence="3" id="KW-1185">Reference proteome</keyword>
<dbReference type="SUPFAM" id="SSF81301">
    <property type="entry name" value="Nucleotidyltransferase"/>
    <property type="match status" value="1"/>
</dbReference>
<sequence length="245" mass="25952">MSDPIVAARQVVQDRFPEAVAAFLGGSTARGEGTATSDLDIVVIRPEPGEVYRETVRHAGWPVEFFVQTPASLRTMLAWDRANGVPTIASMCAHGLTLLDRDGTAGQFRALAEQTLAAGPAPVAADTLETRRYLVTDLHDDLLGAADQDELLVIAALLLDRTAELLLSTGGHWQGVGKWLPRRLRAAHPDLADQLLTGHRTLARGGSRTPFAEAVTAALAHCGGPLQAGYRRAASPELLAGPTTG</sequence>
<dbReference type="GO" id="GO:0016779">
    <property type="term" value="F:nucleotidyltransferase activity"/>
    <property type="evidence" value="ECO:0007669"/>
    <property type="project" value="InterPro"/>
</dbReference>
<dbReference type="Gene3D" id="3.30.460.10">
    <property type="entry name" value="Beta Polymerase, domain 2"/>
    <property type="match status" value="1"/>
</dbReference>
<proteinExistence type="predicted"/>
<dbReference type="AlphaFoldDB" id="A0A7W7S8B1"/>
<dbReference type="Proteomes" id="UP000573327">
    <property type="component" value="Unassembled WGS sequence"/>
</dbReference>
<evidence type="ECO:0000259" key="1">
    <source>
        <dbReference type="Pfam" id="PF01909"/>
    </source>
</evidence>
<dbReference type="EMBL" id="JACHJR010000001">
    <property type="protein sequence ID" value="MBB4945397.1"/>
    <property type="molecule type" value="Genomic_DNA"/>
</dbReference>
<dbReference type="InterPro" id="IPR002934">
    <property type="entry name" value="Polymerase_NTP_transf_dom"/>
</dbReference>
<evidence type="ECO:0000313" key="2">
    <source>
        <dbReference type="EMBL" id="MBB4945397.1"/>
    </source>
</evidence>
<reference evidence="2 3" key="1">
    <citation type="submission" date="2020-08" db="EMBL/GenBank/DDBJ databases">
        <title>Sequencing the genomes of 1000 actinobacteria strains.</title>
        <authorList>
            <person name="Klenk H.-P."/>
        </authorList>
    </citation>
    <scope>NUCLEOTIDE SEQUENCE [LARGE SCALE GENOMIC DNA]</scope>
    <source>
        <strain evidence="2 3">DSM 44786</strain>
    </source>
</reference>